<dbReference type="SUPFAM" id="SSF55681">
    <property type="entry name" value="Class II aaRS and biotin synthetases"/>
    <property type="match status" value="1"/>
</dbReference>
<comment type="catalytic activity">
    <reaction evidence="7">
        <text>L-lysyl-[lipoyl-carrier protein] + (R)-lipoate + ATP = N(6)-[(R)-lipoyl]-L-lysyl-[lipoyl-carrier protein] + AMP + diphosphate + H(+)</text>
        <dbReference type="Rhea" id="RHEA:49288"/>
        <dbReference type="Rhea" id="RHEA-COMP:10500"/>
        <dbReference type="Rhea" id="RHEA-COMP:10502"/>
        <dbReference type="ChEBI" id="CHEBI:15378"/>
        <dbReference type="ChEBI" id="CHEBI:29969"/>
        <dbReference type="ChEBI" id="CHEBI:30616"/>
        <dbReference type="ChEBI" id="CHEBI:33019"/>
        <dbReference type="ChEBI" id="CHEBI:83088"/>
        <dbReference type="ChEBI" id="CHEBI:83099"/>
        <dbReference type="ChEBI" id="CHEBI:456215"/>
        <dbReference type="EC" id="6.3.1.20"/>
    </reaction>
</comment>
<comment type="pathway">
    <text evidence="1">Protein modification; protein lipoylation via exogenous pathway; protein N(6)-(lipoyl)lysine from lipoate: step 2/2.</text>
</comment>
<evidence type="ECO:0000256" key="3">
    <source>
        <dbReference type="ARBA" id="ARBA00012367"/>
    </source>
</evidence>
<dbReference type="Gene3D" id="3.30.930.10">
    <property type="entry name" value="Bira Bifunctional Protein, Domain 2"/>
    <property type="match status" value="1"/>
</dbReference>
<accession>A0AAU9E5J2</accession>
<evidence type="ECO:0000256" key="5">
    <source>
        <dbReference type="ARBA" id="ARBA00022741"/>
    </source>
</evidence>
<evidence type="ECO:0000256" key="4">
    <source>
        <dbReference type="ARBA" id="ARBA00022598"/>
    </source>
</evidence>
<sequence>MLIVLNDNTSSFFNLAAEEYMMKNFDDDIFMLWRGERSILIGNNQNALKEINYDYVKENNIGVVRRITGGGTVFFDLGNIAFGFIKTDDKAEDKSSFTDFRKFTIPILEVLKSIGVNAEFSGRNDLVVDGMKISGNAQYKYKNRVLHHGALLYSADLKDLVSAINPSQIKYKSKGIDSVKSRVTNINKYLNEENKELDILGFRDLINKHIKNNYNASFYKFTEKDLNEIDKLMEEKYLTYEWNYGKSPKYSSYNEEKFKGGIVEASYEVKNAKIYKIKFNGDFFSQKSTVDIEKVLIGVNHNKEDIKNKLSDFNIDEYFSNITLDEIVSLLF</sequence>
<evidence type="ECO:0000313" key="10">
    <source>
        <dbReference type="Proteomes" id="UP001321786"/>
    </source>
</evidence>
<dbReference type="GO" id="GO:0017118">
    <property type="term" value="F:lipoyltransferase activity"/>
    <property type="evidence" value="ECO:0007669"/>
    <property type="project" value="TreeGrafter"/>
</dbReference>
<dbReference type="InterPro" id="IPR045864">
    <property type="entry name" value="aa-tRNA-synth_II/BPL/LPL"/>
</dbReference>
<dbReference type="PANTHER" id="PTHR12561:SF3">
    <property type="entry name" value="LIPOYLTRANSFERASE 1, MITOCHONDRIAL"/>
    <property type="match status" value="1"/>
</dbReference>
<dbReference type="SUPFAM" id="SSF82649">
    <property type="entry name" value="SufE/NifU"/>
    <property type="match status" value="1"/>
</dbReference>
<evidence type="ECO:0000256" key="2">
    <source>
        <dbReference type="ARBA" id="ARBA00005124"/>
    </source>
</evidence>
<dbReference type="GO" id="GO:0009249">
    <property type="term" value="P:protein lipoylation"/>
    <property type="evidence" value="ECO:0007669"/>
    <property type="project" value="InterPro"/>
</dbReference>
<evidence type="ECO:0000256" key="1">
    <source>
        <dbReference type="ARBA" id="ARBA00005085"/>
    </source>
</evidence>
<name>A0AAU9E5J2_9FIRM</name>
<dbReference type="InterPro" id="IPR004143">
    <property type="entry name" value="BPL_LPL_catalytic"/>
</dbReference>
<dbReference type="Pfam" id="PF10437">
    <property type="entry name" value="Lip_prot_lig_C"/>
    <property type="match status" value="1"/>
</dbReference>
<evidence type="ECO:0000313" key="9">
    <source>
        <dbReference type="EMBL" id="BEP29956.1"/>
    </source>
</evidence>
<reference evidence="9 10" key="1">
    <citation type="submission" date="2023-08" db="EMBL/GenBank/DDBJ databases">
        <title>Helicovermis profunda gen. nov., sp. nov., a novel mesophilic, fermentative bacterium within the Bacillota from a deep-sea hydrothermal vent chimney.</title>
        <authorList>
            <person name="Miyazaki U."/>
            <person name="Mizutani D."/>
            <person name="Hashimoto Y."/>
            <person name="Tame A."/>
            <person name="Sawayama S."/>
            <person name="Miyazaki J."/>
            <person name="Takai K."/>
            <person name="Nakagawa S."/>
        </authorList>
    </citation>
    <scope>NUCLEOTIDE SEQUENCE [LARGE SCALE GENOMIC DNA]</scope>
    <source>
        <strain evidence="9 10">S502</strain>
    </source>
</reference>
<gene>
    <name evidence="9" type="ORF">HLPR_22870</name>
</gene>
<dbReference type="NCBIfam" id="TIGR00545">
    <property type="entry name" value="lipoyltrans"/>
    <property type="match status" value="1"/>
</dbReference>
<keyword evidence="4 9" id="KW-0436">Ligase</keyword>
<feature type="domain" description="BPL/LPL catalytic" evidence="8">
    <location>
        <begin position="24"/>
        <end position="218"/>
    </location>
</feature>
<dbReference type="RefSeq" id="WP_338535563.1">
    <property type="nucleotide sequence ID" value="NZ_AP028654.1"/>
</dbReference>
<dbReference type="EC" id="6.3.1.20" evidence="3"/>
<protein>
    <recommendedName>
        <fullName evidence="3">lipoate--protein ligase</fullName>
        <ecNumber evidence="3">6.3.1.20</ecNumber>
    </recommendedName>
</protein>
<dbReference type="Gene3D" id="3.30.390.50">
    <property type="entry name" value="CO dehydrogenase flavoprotein, C-terminal domain"/>
    <property type="match status" value="1"/>
</dbReference>
<organism evidence="9 10">
    <name type="scientific">Helicovermis profundi</name>
    <dbReference type="NCBI Taxonomy" id="3065157"/>
    <lineage>
        <taxon>Bacteria</taxon>
        <taxon>Bacillati</taxon>
        <taxon>Bacillota</taxon>
        <taxon>Clostridia</taxon>
        <taxon>Helicovermis</taxon>
    </lineage>
</organism>
<dbReference type="InterPro" id="IPR019491">
    <property type="entry name" value="Lipoate_protein_ligase_C"/>
</dbReference>
<keyword evidence="5" id="KW-0547">Nucleotide-binding</keyword>
<dbReference type="InterPro" id="IPR004562">
    <property type="entry name" value="LipoylTrfase_LipoateP_Ligase"/>
</dbReference>
<comment type="pathway">
    <text evidence="2">Protein modification; protein lipoylation via exogenous pathway; protein N(6)-(lipoyl)lysine from lipoate: step 1/2.</text>
</comment>
<dbReference type="GO" id="GO:0005524">
    <property type="term" value="F:ATP binding"/>
    <property type="evidence" value="ECO:0007669"/>
    <property type="project" value="UniProtKB-KW"/>
</dbReference>
<dbReference type="GO" id="GO:0016979">
    <property type="term" value="F:lipoate-protein ligase activity"/>
    <property type="evidence" value="ECO:0007669"/>
    <property type="project" value="UniProtKB-EC"/>
</dbReference>
<dbReference type="PROSITE" id="PS51733">
    <property type="entry name" value="BPL_LPL_CATALYTIC"/>
    <property type="match status" value="1"/>
</dbReference>
<dbReference type="CDD" id="cd16443">
    <property type="entry name" value="LplA"/>
    <property type="match status" value="1"/>
</dbReference>
<keyword evidence="10" id="KW-1185">Reference proteome</keyword>
<evidence type="ECO:0000256" key="7">
    <source>
        <dbReference type="ARBA" id="ARBA00048037"/>
    </source>
</evidence>
<evidence type="ECO:0000259" key="8">
    <source>
        <dbReference type="PROSITE" id="PS51733"/>
    </source>
</evidence>
<evidence type="ECO:0000256" key="6">
    <source>
        <dbReference type="ARBA" id="ARBA00022840"/>
    </source>
</evidence>
<proteinExistence type="predicted"/>
<keyword evidence="6" id="KW-0067">ATP-binding</keyword>
<dbReference type="GO" id="GO:0005737">
    <property type="term" value="C:cytoplasm"/>
    <property type="evidence" value="ECO:0007669"/>
    <property type="project" value="TreeGrafter"/>
</dbReference>
<dbReference type="PANTHER" id="PTHR12561">
    <property type="entry name" value="LIPOATE-PROTEIN LIGASE"/>
    <property type="match status" value="1"/>
</dbReference>
<dbReference type="Proteomes" id="UP001321786">
    <property type="component" value="Chromosome"/>
</dbReference>
<dbReference type="AlphaFoldDB" id="A0AAU9E5J2"/>
<dbReference type="KEGG" id="hprf:HLPR_22870"/>
<dbReference type="Pfam" id="PF21948">
    <property type="entry name" value="LplA-B_cat"/>
    <property type="match status" value="1"/>
</dbReference>
<dbReference type="EMBL" id="AP028654">
    <property type="protein sequence ID" value="BEP29956.1"/>
    <property type="molecule type" value="Genomic_DNA"/>
</dbReference>